<gene>
    <name evidence="4" type="ORF">SAMN02745751_00667</name>
</gene>
<keyword evidence="2" id="KW-0408">Iron</keyword>
<sequence length="102" mass="11280">MEKLKHHIFVCNSARMNGEVKGVCNSKESIEIIQNFAEEISDRELDAEVMVTSTGCLGLCTQGPVVIVYPEGVWYGKVTPDDVEEIVESHIEGGEIVSRLEI</sequence>
<dbReference type="NCBIfam" id="NF041612">
    <property type="entry name" value="fdxn_Clost"/>
    <property type="match status" value="1"/>
</dbReference>
<evidence type="ECO:0000256" key="1">
    <source>
        <dbReference type="ARBA" id="ARBA00022723"/>
    </source>
</evidence>
<dbReference type="CDD" id="cd02980">
    <property type="entry name" value="TRX_Fd_family"/>
    <property type="match status" value="1"/>
</dbReference>
<dbReference type="PANTHER" id="PTHR43578:SF3">
    <property type="entry name" value="NADH-QUINONE OXIDOREDUCTASE SUBUNIT F"/>
    <property type="match status" value="1"/>
</dbReference>
<dbReference type="AlphaFoldDB" id="A0A1M6CDI5"/>
<keyword evidence="5" id="KW-1185">Reference proteome</keyword>
<accession>A0A1M6CDI5</accession>
<organism evidence="4 5">
    <name type="scientific">Dethiosulfatibacter aminovorans DSM 17477</name>
    <dbReference type="NCBI Taxonomy" id="1121476"/>
    <lineage>
        <taxon>Bacteria</taxon>
        <taxon>Bacillati</taxon>
        <taxon>Bacillota</taxon>
        <taxon>Tissierellia</taxon>
        <taxon>Dethiosulfatibacter</taxon>
    </lineage>
</organism>
<keyword evidence="1" id="KW-0479">Metal-binding</keyword>
<evidence type="ECO:0000256" key="3">
    <source>
        <dbReference type="ARBA" id="ARBA00023014"/>
    </source>
</evidence>
<keyword evidence="3" id="KW-0411">Iron-sulfur</keyword>
<evidence type="ECO:0000313" key="4">
    <source>
        <dbReference type="EMBL" id="SHI58943.1"/>
    </source>
</evidence>
<dbReference type="Proteomes" id="UP000184052">
    <property type="component" value="Unassembled WGS sequence"/>
</dbReference>
<dbReference type="SUPFAM" id="SSF52833">
    <property type="entry name" value="Thioredoxin-like"/>
    <property type="match status" value="1"/>
</dbReference>
<evidence type="ECO:0000313" key="5">
    <source>
        <dbReference type="Proteomes" id="UP000184052"/>
    </source>
</evidence>
<dbReference type="Gene3D" id="3.40.30.10">
    <property type="entry name" value="Glutaredoxin"/>
    <property type="match status" value="1"/>
</dbReference>
<dbReference type="PANTHER" id="PTHR43578">
    <property type="entry name" value="NADH-QUINONE OXIDOREDUCTASE SUBUNIT F"/>
    <property type="match status" value="1"/>
</dbReference>
<dbReference type="OrthoDB" id="9800692at2"/>
<dbReference type="Pfam" id="PF01257">
    <property type="entry name" value="2Fe-2S_thioredx"/>
    <property type="match status" value="1"/>
</dbReference>
<reference evidence="4 5" key="1">
    <citation type="submission" date="2016-11" db="EMBL/GenBank/DDBJ databases">
        <authorList>
            <person name="Jaros S."/>
            <person name="Januszkiewicz K."/>
            <person name="Wedrychowicz H."/>
        </authorList>
    </citation>
    <scope>NUCLEOTIDE SEQUENCE [LARGE SCALE GENOMIC DNA]</scope>
    <source>
        <strain evidence="4 5">DSM 17477</strain>
    </source>
</reference>
<dbReference type="InterPro" id="IPR036249">
    <property type="entry name" value="Thioredoxin-like_sf"/>
</dbReference>
<evidence type="ECO:0000256" key="2">
    <source>
        <dbReference type="ARBA" id="ARBA00023004"/>
    </source>
</evidence>
<dbReference type="STRING" id="1121476.SAMN02745751_00667"/>
<dbReference type="InterPro" id="IPR048109">
    <property type="entry name" value="Fdxn_Clost-type"/>
</dbReference>
<name>A0A1M6CDI5_9FIRM</name>
<dbReference type="RefSeq" id="WP_073047067.1">
    <property type="nucleotide sequence ID" value="NZ_FQZL01000005.1"/>
</dbReference>
<dbReference type="GO" id="GO:0051536">
    <property type="term" value="F:iron-sulfur cluster binding"/>
    <property type="evidence" value="ECO:0007669"/>
    <property type="project" value="UniProtKB-KW"/>
</dbReference>
<dbReference type="GO" id="GO:0046872">
    <property type="term" value="F:metal ion binding"/>
    <property type="evidence" value="ECO:0007669"/>
    <property type="project" value="UniProtKB-KW"/>
</dbReference>
<protein>
    <submittedName>
        <fullName evidence="4">(2Fe-2S) ferredoxin</fullName>
    </submittedName>
</protein>
<proteinExistence type="predicted"/>
<dbReference type="EMBL" id="FQZL01000005">
    <property type="protein sequence ID" value="SHI58943.1"/>
    <property type="molecule type" value="Genomic_DNA"/>
</dbReference>